<evidence type="ECO:0000313" key="2">
    <source>
        <dbReference type="EMBL" id="HIY94917.1"/>
    </source>
</evidence>
<dbReference type="Proteomes" id="UP000824134">
    <property type="component" value="Unassembled WGS sequence"/>
</dbReference>
<reference evidence="2" key="2">
    <citation type="submission" date="2021-04" db="EMBL/GenBank/DDBJ databases">
        <authorList>
            <person name="Gilroy R."/>
        </authorList>
    </citation>
    <scope>NUCLEOTIDE SEQUENCE</scope>
    <source>
        <strain evidence="2">ChiHjej12B11-9195</strain>
    </source>
</reference>
<name>A0A9D1ZRP8_9MICC</name>
<dbReference type="EMBL" id="DXCN01000038">
    <property type="protein sequence ID" value="HIY94917.1"/>
    <property type="molecule type" value="Genomic_DNA"/>
</dbReference>
<feature type="region of interest" description="Disordered" evidence="1">
    <location>
        <begin position="94"/>
        <end position="128"/>
    </location>
</feature>
<evidence type="ECO:0000313" key="3">
    <source>
        <dbReference type="Proteomes" id="UP000824134"/>
    </source>
</evidence>
<reference evidence="2" key="1">
    <citation type="journal article" date="2021" name="PeerJ">
        <title>Extensive microbial diversity within the chicken gut microbiome revealed by metagenomics and culture.</title>
        <authorList>
            <person name="Gilroy R."/>
            <person name="Ravi A."/>
            <person name="Getino M."/>
            <person name="Pursley I."/>
            <person name="Horton D.L."/>
            <person name="Alikhan N.F."/>
            <person name="Baker D."/>
            <person name="Gharbi K."/>
            <person name="Hall N."/>
            <person name="Watson M."/>
            <person name="Adriaenssens E.M."/>
            <person name="Foster-Nyarko E."/>
            <person name="Jarju S."/>
            <person name="Secka A."/>
            <person name="Antonio M."/>
            <person name="Oren A."/>
            <person name="Chaudhuri R.R."/>
            <person name="La Ragione R."/>
            <person name="Hildebrand F."/>
            <person name="Pallen M.J."/>
        </authorList>
    </citation>
    <scope>NUCLEOTIDE SEQUENCE</scope>
    <source>
        <strain evidence="2">ChiHjej12B11-9195</strain>
    </source>
</reference>
<feature type="compositionally biased region" description="Basic and acidic residues" evidence="1">
    <location>
        <begin position="116"/>
        <end position="128"/>
    </location>
</feature>
<gene>
    <name evidence="2" type="ORF">H9821_04535</name>
</gene>
<accession>A0A9D1ZRP8</accession>
<proteinExistence type="predicted"/>
<sequence length="128" mass="14092">MADANSINGVNGVGQGNIISVTIENVAGDVIYRPTPTGSDRFIFANGGAAYNSNGTHGAGANVPMIRLNDDFKGADTTYSKLYNYLRFADAPHGHKKHSTHLGLRQPLHHRRRSRRLELGHRGHEQYR</sequence>
<comment type="caution">
    <text evidence="2">The sequence shown here is derived from an EMBL/GenBank/DDBJ whole genome shotgun (WGS) entry which is preliminary data.</text>
</comment>
<dbReference type="AlphaFoldDB" id="A0A9D1ZRP8"/>
<organism evidence="2 3">
    <name type="scientific">Candidatus Rothia avicola</name>
    <dbReference type="NCBI Taxonomy" id="2840478"/>
    <lineage>
        <taxon>Bacteria</taxon>
        <taxon>Bacillati</taxon>
        <taxon>Actinomycetota</taxon>
        <taxon>Actinomycetes</taxon>
        <taxon>Micrococcales</taxon>
        <taxon>Micrococcaceae</taxon>
        <taxon>Rothia</taxon>
    </lineage>
</organism>
<evidence type="ECO:0000256" key="1">
    <source>
        <dbReference type="SAM" id="MobiDB-lite"/>
    </source>
</evidence>
<protein>
    <submittedName>
        <fullName evidence="2">Uncharacterized protein</fullName>
    </submittedName>
</protein>